<evidence type="ECO:0000313" key="2">
    <source>
        <dbReference type="Proteomes" id="UP001344658"/>
    </source>
</evidence>
<name>A0ABU7PMK0_9ACTN</name>
<reference evidence="1 2" key="1">
    <citation type="submission" date="2023-12" db="EMBL/GenBank/DDBJ databases">
        <title>Streptomyces sp. V4-01.</title>
        <authorList>
            <person name="Somphong A."/>
            <person name="Phongsopitanun W."/>
        </authorList>
    </citation>
    <scope>NUCLEOTIDE SEQUENCE [LARGE SCALE GENOMIC DNA]</scope>
    <source>
        <strain evidence="1 2">V4-01</strain>
    </source>
</reference>
<comment type="caution">
    <text evidence="1">The sequence shown here is derived from an EMBL/GenBank/DDBJ whole genome shotgun (WGS) entry which is preliminary data.</text>
</comment>
<proteinExistence type="predicted"/>
<gene>
    <name evidence="1" type="ORF">V2S66_33735</name>
</gene>
<dbReference type="Proteomes" id="UP001344658">
    <property type="component" value="Unassembled WGS sequence"/>
</dbReference>
<keyword evidence="2" id="KW-1185">Reference proteome</keyword>
<sequence>MVPGRIGRPLAEFELDVVQAAGQDEKQVERPGAAVGGQQGDVVVVARAAQQDLQGRATTRSAVRCGLLCGINRSLAALAAV</sequence>
<accession>A0ABU7PMK0</accession>
<dbReference type="RefSeq" id="WP_330800814.1">
    <property type="nucleotide sequence ID" value="NZ_JAZEWV010000058.1"/>
</dbReference>
<organism evidence="1 2">
    <name type="scientific">Actinacidiphila polyblastidii</name>
    <dbReference type="NCBI Taxonomy" id="3110430"/>
    <lineage>
        <taxon>Bacteria</taxon>
        <taxon>Bacillati</taxon>
        <taxon>Actinomycetota</taxon>
        <taxon>Actinomycetes</taxon>
        <taxon>Kitasatosporales</taxon>
        <taxon>Streptomycetaceae</taxon>
        <taxon>Actinacidiphila</taxon>
    </lineage>
</organism>
<evidence type="ECO:0000313" key="1">
    <source>
        <dbReference type="EMBL" id="MEE4546913.1"/>
    </source>
</evidence>
<protein>
    <submittedName>
        <fullName evidence="1">Uncharacterized protein</fullName>
    </submittedName>
</protein>
<dbReference type="EMBL" id="JAZEWV010000058">
    <property type="protein sequence ID" value="MEE4546913.1"/>
    <property type="molecule type" value="Genomic_DNA"/>
</dbReference>